<gene>
    <name evidence="1" type="ORF">R1flu_008187</name>
</gene>
<dbReference type="Proteomes" id="UP001605036">
    <property type="component" value="Unassembled WGS sequence"/>
</dbReference>
<proteinExistence type="predicted"/>
<evidence type="ECO:0000313" key="1">
    <source>
        <dbReference type="EMBL" id="KAL2623942.1"/>
    </source>
</evidence>
<name>A0ABD1YEI7_9MARC</name>
<dbReference type="EMBL" id="JBHFFA010000005">
    <property type="protein sequence ID" value="KAL2623942.1"/>
    <property type="molecule type" value="Genomic_DNA"/>
</dbReference>
<accession>A0ABD1YEI7</accession>
<organism evidence="1 2">
    <name type="scientific">Riccia fluitans</name>
    <dbReference type="NCBI Taxonomy" id="41844"/>
    <lineage>
        <taxon>Eukaryota</taxon>
        <taxon>Viridiplantae</taxon>
        <taxon>Streptophyta</taxon>
        <taxon>Embryophyta</taxon>
        <taxon>Marchantiophyta</taxon>
        <taxon>Marchantiopsida</taxon>
        <taxon>Marchantiidae</taxon>
        <taxon>Marchantiales</taxon>
        <taxon>Ricciaceae</taxon>
        <taxon>Riccia</taxon>
    </lineage>
</organism>
<evidence type="ECO:0000313" key="2">
    <source>
        <dbReference type="Proteomes" id="UP001605036"/>
    </source>
</evidence>
<dbReference type="AlphaFoldDB" id="A0ABD1YEI7"/>
<protein>
    <submittedName>
        <fullName evidence="1">Uncharacterized protein</fullName>
    </submittedName>
</protein>
<keyword evidence="2" id="KW-1185">Reference proteome</keyword>
<reference evidence="1 2" key="1">
    <citation type="submission" date="2024-09" db="EMBL/GenBank/DDBJ databases">
        <title>Chromosome-scale assembly of Riccia fluitans.</title>
        <authorList>
            <person name="Paukszto L."/>
            <person name="Sawicki J."/>
            <person name="Karawczyk K."/>
            <person name="Piernik-Szablinska J."/>
            <person name="Szczecinska M."/>
            <person name="Mazdziarz M."/>
        </authorList>
    </citation>
    <scope>NUCLEOTIDE SEQUENCE [LARGE SCALE GENOMIC DNA]</scope>
    <source>
        <strain evidence="1">Rf_01</strain>
        <tissue evidence="1">Aerial parts of the thallus</tissue>
    </source>
</reference>
<sequence length="98" mass="11114">MLAGFDPRLQTATNVHFNVELKRESPELGTLRDLQLAFNQSAPEVLESVFCTLPELTLPTRAIRRAPSIRVGSVLSWRRWSMPGNDIEFDFKIFPAAQ</sequence>
<comment type="caution">
    <text evidence="1">The sequence shown here is derived from an EMBL/GenBank/DDBJ whole genome shotgun (WGS) entry which is preliminary data.</text>
</comment>